<protein>
    <submittedName>
        <fullName evidence="1">Uncharacterized protein</fullName>
    </submittedName>
</protein>
<dbReference type="EMBL" id="MN740365">
    <property type="protein sequence ID" value="QHU02851.1"/>
    <property type="molecule type" value="Genomic_DNA"/>
</dbReference>
<name>A0A6C0JD75_9ZZZZ</name>
<proteinExistence type="predicted"/>
<reference evidence="1" key="1">
    <citation type="journal article" date="2020" name="Nature">
        <title>Giant virus diversity and host interactions through global metagenomics.</title>
        <authorList>
            <person name="Schulz F."/>
            <person name="Roux S."/>
            <person name="Paez-Espino D."/>
            <person name="Jungbluth S."/>
            <person name="Walsh D.A."/>
            <person name="Denef V.J."/>
            <person name="McMahon K.D."/>
            <person name="Konstantinidis K.T."/>
            <person name="Eloe-Fadrosh E.A."/>
            <person name="Kyrpides N.C."/>
            <person name="Woyke T."/>
        </authorList>
    </citation>
    <scope>NUCLEOTIDE SEQUENCE</scope>
    <source>
        <strain evidence="1">GVMAG-M-3300025880-76</strain>
    </source>
</reference>
<sequence length="162" mass="19110">MKLYIDDNTIILSKPKGEKIVRILKDYIVDITTIYELVCDQGVYRIENGVKMNRLIYEDGDIEYLENYIDDMTFILDKTIIKKDQTQVSHIPHKHIQETKIATRYKLRNKSPLVLVIEEDMNGIVKDFYFQLNDNYAAYSSADLDNIFIKEDINKFISFLLE</sequence>
<dbReference type="AlphaFoldDB" id="A0A6C0JD75"/>
<organism evidence="1">
    <name type="scientific">viral metagenome</name>
    <dbReference type="NCBI Taxonomy" id="1070528"/>
    <lineage>
        <taxon>unclassified sequences</taxon>
        <taxon>metagenomes</taxon>
        <taxon>organismal metagenomes</taxon>
    </lineage>
</organism>
<accession>A0A6C0JD75</accession>
<evidence type="ECO:0000313" key="1">
    <source>
        <dbReference type="EMBL" id="QHU02851.1"/>
    </source>
</evidence>